<name>A0A1G6TV83_9PROT</name>
<dbReference type="PANTHER" id="PTHR44051">
    <property type="entry name" value="GLUTATHIONE S-TRANSFERASE-RELATED"/>
    <property type="match status" value="1"/>
</dbReference>
<evidence type="ECO:0000259" key="1">
    <source>
        <dbReference type="PROSITE" id="PS50404"/>
    </source>
</evidence>
<keyword evidence="4" id="KW-1185">Reference proteome</keyword>
<dbReference type="InterPro" id="IPR004045">
    <property type="entry name" value="Glutathione_S-Trfase_N"/>
</dbReference>
<dbReference type="CDD" id="cd00570">
    <property type="entry name" value="GST_N_family"/>
    <property type="match status" value="1"/>
</dbReference>
<dbReference type="Gene3D" id="1.20.1050.10">
    <property type="match status" value="1"/>
</dbReference>
<dbReference type="AlphaFoldDB" id="A0A1G6TV83"/>
<dbReference type="InterPro" id="IPR036282">
    <property type="entry name" value="Glutathione-S-Trfase_C_sf"/>
</dbReference>
<reference evidence="3 4" key="1">
    <citation type="submission" date="2016-10" db="EMBL/GenBank/DDBJ databases">
        <authorList>
            <person name="de Groot N.N."/>
        </authorList>
    </citation>
    <scope>NUCLEOTIDE SEQUENCE [LARGE SCALE GENOMIC DNA]</scope>
    <source>
        <strain evidence="3 4">CGMCC 1.9109</strain>
    </source>
</reference>
<dbReference type="InterPro" id="IPR040079">
    <property type="entry name" value="Glutathione_S-Trfase"/>
</dbReference>
<dbReference type="PROSITE" id="PS50405">
    <property type="entry name" value="GST_CTER"/>
    <property type="match status" value="1"/>
</dbReference>
<keyword evidence="3" id="KW-0808">Transferase</keyword>
<dbReference type="SUPFAM" id="SSF52833">
    <property type="entry name" value="Thioredoxin-like"/>
    <property type="match status" value="1"/>
</dbReference>
<feature type="domain" description="GST C-terminal" evidence="2">
    <location>
        <begin position="84"/>
        <end position="215"/>
    </location>
</feature>
<dbReference type="InterPro" id="IPR036249">
    <property type="entry name" value="Thioredoxin-like_sf"/>
</dbReference>
<dbReference type="SFLD" id="SFLDS00019">
    <property type="entry name" value="Glutathione_Transferase_(cytos"/>
    <property type="match status" value="1"/>
</dbReference>
<evidence type="ECO:0000313" key="3">
    <source>
        <dbReference type="EMBL" id="SDD33082.1"/>
    </source>
</evidence>
<proteinExistence type="predicted"/>
<gene>
    <name evidence="3" type="ORF">SAMN04488071_0375</name>
</gene>
<dbReference type="InterPro" id="IPR010987">
    <property type="entry name" value="Glutathione-S-Trfase_C-like"/>
</dbReference>
<dbReference type="InterPro" id="IPR004046">
    <property type="entry name" value="GST_C"/>
</dbReference>
<evidence type="ECO:0000259" key="2">
    <source>
        <dbReference type="PROSITE" id="PS50405"/>
    </source>
</evidence>
<protein>
    <submittedName>
        <fullName evidence="3">Glutathione S-transferase</fullName>
    </submittedName>
</protein>
<feature type="domain" description="GST N-terminal" evidence="1">
    <location>
        <begin position="1"/>
        <end position="79"/>
    </location>
</feature>
<dbReference type="Pfam" id="PF13409">
    <property type="entry name" value="GST_N_2"/>
    <property type="match status" value="1"/>
</dbReference>
<dbReference type="SUPFAM" id="SSF47616">
    <property type="entry name" value="GST C-terminal domain-like"/>
    <property type="match status" value="1"/>
</dbReference>
<dbReference type="CDD" id="cd00299">
    <property type="entry name" value="GST_C_family"/>
    <property type="match status" value="1"/>
</dbReference>
<dbReference type="SFLD" id="SFLDG00358">
    <property type="entry name" value="Main_(cytGST)"/>
    <property type="match status" value="1"/>
</dbReference>
<dbReference type="GO" id="GO:0016740">
    <property type="term" value="F:transferase activity"/>
    <property type="evidence" value="ECO:0007669"/>
    <property type="project" value="UniProtKB-KW"/>
</dbReference>
<dbReference type="Gene3D" id="3.40.30.10">
    <property type="entry name" value="Glutaredoxin"/>
    <property type="match status" value="1"/>
</dbReference>
<dbReference type="RefSeq" id="WP_068308563.1">
    <property type="nucleotide sequence ID" value="NZ_FNAK01000001.1"/>
</dbReference>
<dbReference type="EMBL" id="FNAK01000001">
    <property type="protein sequence ID" value="SDD33082.1"/>
    <property type="molecule type" value="Genomic_DNA"/>
</dbReference>
<dbReference type="PANTHER" id="PTHR44051:SF8">
    <property type="entry name" value="GLUTATHIONE S-TRANSFERASE GSTA"/>
    <property type="match status" value="1"/>
</dbReference>
<evidence type="ECO:0000313" key="4">
    <source>
        <dbReference type="Proteomes" id="UP000183685"/>
    </source>
</evidence>
<dbReference type="STRING" id="637679.GCA_001550055_00514"/>
<dbReference type="PROSITE" id="PS50404">
    <property type="entry name" value="GST_NTER"/>
    <property type="match status" value="1"/>
</dbReference>
<dbReference type="OrthoDB" id="9794721at2"/>
<organism evidence="3 4">
    <name type="scientific">Kordiimonas lacus</name>
    <dbReference type="NCBI Taxonomy" id="637679"/>
    <lineage>
        <taxon>Bacteria</taxon>
        <taxon>Pseudomonadati</taxon>
        <taxon>Pseudomonadota</taxon>
        <taxon>Alphaproteobacteria</taxon>
        <taxon>Kordiimonadales</taxon>
        <taxon>Kordiimonadaceae</taxon>
        <taxon>Kordiimonas</taxon>
    </lineage>
</organism>
<sequence length="222" mass="25848">MPILYHHWLSPSARFVRALLVEKRVAFELRLEKEWERRPAFLALNPAGEVPVLVMDDGHAYSGTMAIAEYLEEVIPEPPMLIGDAEDRYEIRRLTGWFHNKLGTEVTRHTVSEKLFKRFLRMGEPDSEAIRCASHNLKVHLKYISYLSERRHYLAGPQFTMADAAAAAHISVVDYFGDINWEDWPQVKEWYVRVKSRRSVRALLEDRITGLKPPAHYSELDF</sequence>
<dbReference type="Proteomes" id="UP000183685">
    <property type="component" value="Unassembled WGS sequence"/>
</dbReference>
<accession>A0A1G6TV83</accession>
<dbReference type="Pfam" id="PF00043">
    <property type="entry name" value="GST_C"/>
    <property type="match status" value="1"/>
</dbReference>